<proteinExistence type="predicted"/>
<keyword evidence="2" id="KW-1185">Reference proteome</keyword>
<evidence type="ECO:0000313" key="1">
    <source>
        <dbReference type="EMBL" id="TGY79034.1"/>
    </source>
</evidence>
<protein>
    <submittedName>
        <fullName evidence="1">Uncharacterized protein</fullName>
    </submittedName>
</protein>
<name>A0AC61RM07_9BACT</name>
<reference evidence="1" key="1">
    <citation type="submission" date="2019-04" db="EMBL/GenBank/DDBJ databases">
        <title>Microbes associate with the intestines of laboratory mice.</title>
        <authorList>
            <person name="Navarre W."/>
            <person name="Wong E."/>
            <person name="Huang K."/>
            <person name="Tropini C."/>
            <person name="Ng K."/>
            <person name="Yu B."/>
        </authorList>
    </citation>
    <scope>NUCLEOTIDE SEQUENCE</scope>
    <source>
        <strain evidence="1">NM04_E33</strain>
    </source>
</reference>
<gene>
    <name evidence="1" type="ORF">E5331_08195</name>
</gene>
<dbReference type="Proteomes" id="UP000306319">
    <property type="component" value="Unassembled WGS sequence"/>
</dbReference>
<sequence>MSKIKYCSLCGKKIWMQNYNTQNRIAHIMVRDSVCYECAYWEDLIAYPPEYMEVVNHQCLRLHPVADKKDKTLILGGKGKMRYFMRTDGSLIQSNDIWVIGTIPDRFSSQLPTSAVEITLKAYRQLKKSNKKCQARACLDRYHCFRYNRALENDERGPFNTVPPKWNVGDEHCGFFINLQDIKSDESSIISKPNSNETKN</sequence>
<organism evidence="1 2">
    <name type="scientific">Lepagella muris</name>
    <dbReference type="NCBI Taxonomy" id="3032870"/>
    <lineage>
        <taxon>Bacteria</taxon>
        <taxon>Pseudomonadati</taxon>
        <taxon>Bacteroidota</taxon>
        <taxon>Bacteroidia</taxon>
        <taxon>Bacteroidales</taxon>
        <taxon>Muribaculaceae</taxon>
        <taxon>Lepagella</taxon>
    </lineage>
</organism>
<accession>A0AC61RM07</accession>
<dbReference type="EMBL" id="SRYB01000009">
    <property type="protein sequence ID" value="TGY79034.1"/>
    <property type="molecule type" value="Genomic_DNA"/>
</dbReference>
<evidence type="ECO:0000313" key="2">
    <source>
        <dbReference type="Proteomes" id="UP000306319"/>
    </source>
</evidence>
<comment type="caution">
    <text evidence="1">The sequence shown here is derived from an EMBL/GenBank/DDBJ whole genome shotgun (WGS) entry which is preliminary data.</text>
</comment>